<name>A0A4R2QQ91_9PSEU</name>
<evidence type="ECO:0000313" key="3">
    <source>
        <dbReference type="Proteomes" id="UP000294911"/>
    </source>
</evidence>
<dbReference type="Gene3D" id="3.40.50.720">
    <property type="entry name" value="NAD(P)-binding Rossmann-like Domain"/>
    <property type="match status" value="1"/>
</dbReference>
<dbReference type="PANTHER" id="PTHR43162">
    <property type="match status" value="1"/>
</dbReference>
<protein>
    <submittedName>
        <fullName evidence="2">Uncharacterized protein YbjT (DUF2867 family)</fullName>
    </submittedName>
</protein>
<dbReference type="SUPFAM" id="SSF51735">
    <property type="entry name" value="NAD(P)-binding Rossmann-fold domains"/>
    <property type="match status" value="1"/>
</dbReference>
<dbReference type="InterPro" id="IPR051604">
    <property type="entry name" value="Ergot_Alk_Oxidoreductase"/>
</dbReference>
<proteinExistence type="predicted"/>
<organism evidence="2 3">
    <name type="scientific">Tamaricihabitans halophyticus</name>
    <dbReference type="NCBI Taxonomy" id="1262583"/>
    <lineage>
        <taxon>Bacteria</taxon>
        <taxon>Bacillati</taxon>
        <taxon>Actinomycetota</taxon>
        <taxon>Actinomycetes</taxon>
        <taxon>Pseudonocardiales</taxon>
        <taxon>Pseudonocardiaceae</taxon>
        <taxon>Tamaricihabitans</taxon>
    </lineage>
</organism>
<sequence length="273" mass="29077">MAVLVTGATGTVGRQLTAQLVAEGQVVRAMTRNPAGANPPSGAAVVGGDLTDADSLVDALAGVDAVHLIDFDATTYSALPNGADVVRRVADAGARKVTVLQGDIEKTPLVRALEASDLEWTLLAPVEFMANTLEWAESIRTEGVVRDGFAAAKSAMVHEADIAAVAAVALTTDGHAGQEYWLTGPESLNAREKVDTLAEVLGRRLRFVELSQDEIVAQWRQAGFADSDIDYFLAMRTNPSEAGYTVQETVHRVTGRAPRTFADWVRENAASFR</sequence>
<gene>
    <name evidence="2" type="ORF">EV191_10667</name>
</gene>
<accession>A0A4R2QQ91</accession>
<evidence type="ECO:0000259" key="1">
    <source>
        <dbReference type="Pfam" id="PF13460"/>
    </source>
</evidence>
<reference evidence="2 3" key="1">
    <citation type="submission" date="2019-03" db="EMBL/GenBank/DDBJ databases">
        <title>Genomic Encyclopedia of Type Strains, Phase IV (KMG-IV): sequencing the most valuable type-strain genomes for metagenomic binning, comparative biology and taxonomic classification.</title>
        <authorList>
            <person name="Goeker M."/>
        </authorList>
    </citation>
    <scope>NUCLEOTIDE SEQUENCE [LARGE SCALE GENOMIC DNA]</scope>
    <source>
        <strain evidence="2 3">DSM 45765</strain>
    </source>
</reference>
<dbReference type="RefSeq" id="WP_132877778.1">
    <property type="nucleotide sequence ID" value="NZ_SLXQ01000006.1"/>
</dbReference>
<feature type="domain" description="NAD(P)-binding" evidence="1">
    <location>
        <begin position="7"/>
        <end position="71"/>
    </location>
</feature>
<dbReference type="PANTHER" id="PTHR43162:SF1">
    <property type="entry name" value="PRESTALK A DIFFERENTIATION PROTEIN A"/>
    <property type="match status" value="1"/>
</dbReference>
<evidence type="ECO:0000313" key="2">
    <source>
        <dbReference type="EMBL" id="TCP51903.1"/>
    </source>
</evidence>
<dbReference type="InterPro" id="IPR036291">
    <property type="entry name" value="NAD(P)-bd_dom_sf"/>
</dbReference>
<dbReference type="AlphaFoldDB" id="A0A4R2QQ91"/>
<keyword evidence="3" id="KW-1185">Reference proteome</keyword>
<dbReference type="Gene3D" id="3.90.25.10">
    <property type="entry name" value="UDP-galactose 4-epimerase, domain 1"/>
    <property type="match status" value="1"/>
</dbReference>
<comment type="caution">
    <text evidence="2">The sequence shown here is derived from an EMBL/GenBank/DDBJ whole genome shotgun (WGS) entry which is preliminary data.</text>
</comment>
<dbReference type="Pfam" id="PF13460">
    <property type="entry name" value="NAD_binding_10"/>
    <property type="match status" value="1"/>
</dbReference>
<dbReference type="OrthoDB" id="3207931at2"/>
<dbReference type="Proteomes" id="UP000294911">
    <property type="component" value="Unassembled WGS sequence"/>
</dbReference>
<dbReference type="InterPro" id="IPR016040">
    <property type="entry name" value="NAD(P)-bd_dom"/>
</dbReference>
<dbReference type="EMBL" id="SLXQ01000006">
    <property type="protein sequence ID" value="TCP51903.1"/>
    <property type="molecule type" value="Genomic_DNA"/>
</dbReference>